<dbReference type="Proteomes" id="UP000264702">
    <property type="component" value="Unassembled WGS sequence"/>
</dbReference>
<dbReference type="InterPro" id="IPR027417">
    <property type="entry name" value="P-loop_NTPase"/>
</dbReference>
<dbReference type="AlphaFoldDB" id="A0A372ILK6"/>
<evidence type="ECO:0000313" key="1">
    <source>
        <dbReference type="EMBL" id="RFU15755.1"/>
    </source>
</evidence>
<protein>
    <recommendedName>
        <fullName evidence="3">Serine kinase</fullName>
    </recommendedName>
</protein>
<name>A0A372ILK6_9BACT</name>
<dbReference type="RefSeq" id="WP_117301457.1">
    <property type="nucleotide sequence ID" value="NZ_QVQT02000005.1"/>
</dbReference>
<proteinExistence type="predicted"/>
<reference evidence="1 2" key="1">
    <citation type="submission" date="2018-08" db="EMBL/GenBank/DDBJ databases">
        <title>Acidipila sp. 4G-K13, an acidobacterium isolated from forest soil.</title>
        <authorList>
            <person name="Gao Z.-H."/>
            <person name="Qiu L.-H."/>
        </authorList>
    </citation>
    <scope>NUCLEOTIDE SEQUENCE [LARGE SCALE GENOMIC DNA]</scope>
    <source>
        <strain evidence="1 2">4G-K13</strain>
    </source>
</reference>
<dbReference type="SUPFAM" id="SSF53795">
    <property type="entry name" value="PEP carboxykinase-like"/>
    <property type="match status" value="1"/>
</dbReference>
<comment type="caution">
    <text evidence="1">The sequence shown here is derived from an EMBL/GenBank/DDBJ whole genome shotgun (WGS) entry which is preliminary data.</text>
</comment>
<dbReference type="EMBL" id="QVQT01000005">
    <property type="protein sequence ID" value="RFU15755.1"/>
    <property type="molecule type" value="Genomic_DNA"/>
</dbReference>
<sequence>MEEREFVVCAQGLLFAGRQILLRTNAPKIAGYVSDFFPAYDMATDHSAGPAAEITLMITEGESTAGDGFPWFRGRGEFAVAQFTPDDTLWFNLRARRVFGSFSAAVANDRERWRRHIFPTLFGILAAAVDVAPVHAACLARDTGGLLLAAPSGTGKSTLAVALGRRGYTFLSDDWTCLALEEGVIRASGFPMPVKLLPDADRFFPELRSYRTGISLNGELAFEVSPVDCFGLQRVRSCAVTCIILLERTGRTGCDISEIDFDEAAQHLIAEIEPLEGSLAACYERQIDLIHHLKGAACFRLHFDENPDVVAEELDAVCGPWIRHEHRS</sequence>
<dbReference type="OrthoDB" id="113347at2"/>
<gene>
    <name evidence="1" type="ORF">D0Y96_15010</name>
</gene>
<accession>A0A372ILK6</accession>
<dbReference type="Gene3D" id="3.40.50.300">
    <property type="entry name" value="P-loop containing nucleotide triphosphate hydrolases"/>
    <property type="match status" value="1"/>
</dbReference>
<keyword evidence="2" id="KW-1185">Reference proteome</keyword>
<organism evidence="1 2">
    <name type="scientific">Paracidobacterium acidisoli</name>
    <dbReference type="NCBI Taxonomy" id="2303751"/>
    <lineage>
        <taxon>Bacteria</taxon>
        <taxon>Pseudomonadati</taxon>
        <taxon>Acidobacteriota</taxon>
        <taxon>Terriglobia</taxon>
        <taxon>Terriglobales</taxon>
        <taxon>Acidobacteriaceae</taxon>
        <taxon>Paracidobacterium</taxon>
    </lineage>
</organism>
<evidence type="ECO:0008006" key="3">
    <source>
        <dbReference type="Google" id="ProtNLM"/>
    </source>
</evidence>
<evidence type="ECO:0000313" key="2">
    <source>
        <dbReference type="Proteomes" id="UP000264702"/>
    </source>
</evidence>